<dbReference type="EMBL" id="VWSH01000001">
    <property type="protein sequence ID" value="KAA5537346.1"/>
    <property type="molecule type" value="Genomic_DNA"/>
</dbReference>
<feature type="transmembrane region" description="Helical" evidence="8">
    <location>
        <begin position="125"/>
        <end position="148"/>
    </location>
</feature>
<proteinExistence type="inferred from homology"/>
<feature type="transmembrane region" description="Helical" evidence="8">
    <location>
        <begin position="21"/>
        <end position="40"/>
    </location>
</feature>
<evidence type="ECO:0000256" key="2">
    <source>
        <dbReference type="ARBA" id="ARBA00010581"/>
    </source>
</evidence>
<keyword evidence="3" id="KW-1003">Cell membrane</keyword>
<dbReference type="InterPro" id="IPR035973">
    <property type="entry name" value="Cyt_c_oxidase_su3-like_sf"/>
</dbReference>
<comment type="subcellular location">
    <subcellularLocation>
        <location evidence="1 7">Cell membrane</location>
        <topology evidence="1 7">Multi-pass membrane protein</topology>
    </subcellularLocation>
</comment>
<evidence type="ECO:0000256" key="7">
    <source>
        <dbReference type="RuleBase" id="RU003376"/>
    </source>
</evidence>
<dbReference type="Proteomes" id="UP000323632">
    <property type="component" value="Unassembled WGS sequence"/>
</dbReference>
<feature type="transmembrane region" description="Helical" evidence="8">
    <location>
        <begin position="86"/>
        <end position="105"/>
    </location>
</feature>
<keyword evidence="5 8" id="KW-1133">Transmembrane helix</keyword>
<dbReference type="SUPFAM" id="SSF81452">
    <property type="entry name" value="Cytochrome c oxidase subunit III-like"/>
    <property type="match status" value="1"/>
</dbReference>
<evidence type="ECO:0000259" key="9">
    <source>
        <dbReference type="PROSITE" id="PS50253"/>
    </source>
</evidence>
<dbReference type="Pfam" id="PF00510">
    <property type="entry name" value="COX3"/>
    <property type="match status" value="1"/>
</dbReference>
<dbReference type="GO" id="GO:0004129">
    <property type="term" value="F:cytochrome-c oxidase activity"/>
    <property type="evidence" value="ECO:0007669"/>
    <property type="project" value="InterPro"/>
</dbReference>
<dbReference type="CDD" id="cd00386">
    <property type="entry name" value="Heme_Cu_Oxidase_III_like"/>
    <property type="match status" value="1"/>
</dbReference>
<evidence type="ECO:0000256" key="8">
    <source>
        <dbReference type="SAM" id="Phobius"/>
    </source>
</evidence>
<dbReference type="PROSITE" id="PS50253">
    <property type="entry name" value="COX3"/>
    <property type="match status" value="1"/>
</dbReference>
<evidence type="ECO:0000313" key="10">
    <source>
        <dbReference type="EMBL" id="KAA5537346.1"/>
    </source>
</evidence>
<feature type="transmembrane region" description="Helical" evidence="8">
    <location>
        <begin position="56"/>
        <end position="74"/>
    </location>
</feature>
<evidence type="ECO:0000256" key="4">
    <source>
        <dbReference type="ARBA" id="ARBA00022692"/>
    </source>
</evidence>
<evidence type="ECO:0000313" key="11">
    <source>
        <dbReference type="Proteomes" id="UP000323632"/>
    </source>
</evidence>
<dbReference type="PANTHER" id="PTHR11403">
    <property type="entry name" value="CYTOCHROME C OXIDASE SUBUNIT III"/>
    <property type="match status" value="1"/>
</dbReference>
<dbReference type="GO" id="GO:0019646">
    <property type="term" value="P:aerobic electron transport chain"/>
    <property type="evidence" value="ECO:0007669"/>
    <property type="project" value="InterPro"/>
</dbReference>
<dbReference type="InterPro" id="IPR013833">
    <property type="entry name" value="Cyt_c_oxidase_su3_a-hlx"/>
</dbReference>
<keyword evidence="4 7" id="KW-0812">Transmembrane</keyword>
<accession>A0A5M6CQV7</accession>
<evidence type="ECO:0000256" key="6">
    <source>
        <dbReference type="ARBA" id="ARBA00023136"/>
    </source>
</evidence>
<sequence length="188" mass="21790">MMTAQESTQRKKINPKKFAMWIAIGSIIMMFGGLTSGYIVRRSQGNWENIKLPVEFYISTVVILLSSATLMLALRSFRQRKMQLHRSMVGITFALGITFTVLQYFGFKDLLNHMQWADNVSFQYLIVIILVHALHILGGVVALFVLFLQTYSRNVKNYSSNALEIAGTYWHFVDILWIYLFIFFLTNR</sequence>
<evidence type="ECO:0000256" key="3">
    <source>
        <dbReference type="ARBA" id="ARBA00022475"/>
    </source>
</evidence>
<dbReference type="InterPro" id="IPR024791">
    <property type="entry name" value="Cyt_c/ubiquinol_Oxase_su3"/>
</dbReference>
<dbReference type="PANTHER" id="PTHR11403:SF2">
    <property type="entry name" value="CYTOCHROME BO(3) UBIQUINOL OXIDASE SUBUNIT 3"/>
    <property type="match status" value="1"/>
</dbReference>
<keyword evidence="11" id="KW-1185">Reference proteome</keyword>
<evidence type="ECO:0000256" key="1">
    <source>
        <dbReference type="ARBA" id="ARBA00004651"/>
    </source>
</evidence>
<dbReference type="InterPro" id="IPR000298">
    <property type="entry name" value="Cyt_c_oxidase-like_su3"/>
</dbReference>
<feature type="domain" description="Heme-copper oxidase subunit III family profile" evidence="9">
    <location>
        <begin position="17"/>
        <end position="188"/>
    </location>
</feature>
<reference evidence="10 11" key="1">
    <citation type="submission" date="2019-09" db="EMBL/GenBank/DDBJ databases">
        <title>Genome sequence and assembly of Taibaiella sp.</title>
        <authorList>
            <person name="Chhetri G."/>
        </authorList>
    </citation>
    <scope>NUCLEOTIDE SEQUENCE [LARGE SCALE GENOMIC DNA]</scope>
    <source>
        <strain evidence="10 11">KVB11</strain>
    </source>
</reference>
<dbReference type="GO" id="GO:0005886">
    <property type="term" value="C:plasma membrane"/>
    <property type="evidence" value="ECO:0007669"/>
    <property type="project" value="UniProtKB-SubCell"/>
</dbReference>
<comment type="caution">
    <text evidence="10">The sequence shown here is derived from an EMBL/GenBank/DDBJ whole genome shotgun (WGS) entry which is preliminary data.</text>
</comment>
<dbReference type="RefSeq" id="WP_150031922.1">
    <property type="nucleotide sequence ID" value="NZ_VWSH01000001.1"/>
</dbReference>
<dbReference type="Gene3D" id="1.20.120.80">
    <property type="entry name" value="Cytochrome c oxidase, subunit III, four-helix bundle"/>
    <property type="match status" value="1"/>
</dbReference>
<comment type="similarity">
    <text evidence="2 7">Belongs to the cytochrome c oxidase subunit 3 family.</text>
</comment>
<keyword evidence="6 8" id="KW-0472">Membrane</keyword>
<protein>
    <submittedName>
        <fullName evidence="10">Heme-copper oxidase subunit III</fullName>
    </submittedName>
</protein>
<evidence type="ECO:0000256" key="5">
    <source>
        <dbReference type="ARBA" id="ARBA00022989"/>
    </source>
</evidence>
<gene>
    <name evidence="10" type="ORF">F0919_06635</name>
</gene>
<name>A0A5M6CQV7_9BACT</name>
<organism evidence="10 11">
    <name type="scientific">Taibaiella lutea</name>
    <dbReference type="NCBI Taxonomy" id="2608001"/>
    <lineage>
        <taxon>Bacteria</taxon>
        <taxon>Pseudomonadati</taxon>
        <taxon>Bacteroidota</taxon>
        <taxon>Chitinophagia</taxon>
        <taxon>Chitinophagales</taxon>
        <taxon>Chitinophagaceae</taxon>
        <taxon>Taibaiella</taxon>
    </lineage>
</organism>
<dbReference type="AlphaFoldDB" id="A0A5M6CQV7"/>
<feature type="transmembrane region" description="Helical" evidence="8">
    <location>
        <begin position="169"/>
        <end position="186"/>
    </location>
</feature>